<evidence type="ECO:0000313" key="4">
    <source>
        <dbReference type="Proteomes" id="UP000195221"/>
    </source>
</evidence>
<feature type="compositionally biased region" description="Basic and acidic residues" evidence="1">
    <location>
        <begin position="226"/>
        <end position="254"/>
    </location>
</feature>
<feature type="region of interest" description="Disordered" evidence="1">
    <location>
        <begin position="82"/>
        <end position="130"/>
    </location>
</feature>
<protein>
    <submittedName>
        <fullName evidence="3">IncQ plasmid conjugative transfer DNA primase TraO</fullName>
    </submittedName>
</protein>
<feature type="region of interest" description="Disordered" evidence="1">
    <location>
        <begin position="226"/>
        <end position="256"/>
    </location>
</feature>
<feature type="domain" description="Large polyvalent protein-associated" evidence="2">
    <location>
        <begin position="262"/>
        <end position="348"/>
    </location>
</feature>
<reference evidence="3 4" key="1">
    <citation type="submission" date="2017-03" db="EMBL/GenBank/DDBJ databases">
        <title>Genome analysis of strain PAMC 26577.</title>
        <authorList>
            <person name="Oh H.-M."/>
            <person name="Yang J.-A."/>
        </authorList>
    </citation>
    <scope>NUCLEOTIDE SEQUENCE [LARGE SCALE GENOMIC DNA]</scope>
    <source>
        <strain evidence="3 4">PAMC 26577</strain>
    </source>
</reference>
<feature type="compositionally biased region" description="Polar residues" evidence="1">
    <location>
        <begin position="364"/>
        <end position="376"/>
    </location>
</feature>
<name>A0A242MWY5_CABSO</name>
<gene>
    <name evidence="3" type="ORF">PAMC26577_13305</name>
</gene>
<feature type="compositionally biased region" description="Low complexity" evidence="1">
    <location>
        <begin position="386"/>
        <end position="397"/>
    </location>
</feature>
<dbReference type="EMBL" id="NBTZ01000050">
    <property type="protein sequence ID" value="OTP75396.1"/>
    <property type="molecule type" value="Genomic_DNA"/>
</dbReference>
<dbReference type="Pfam" id="PF18821">
    <property type="entry name" value="LPD7"/>
    <property type="match status" value="1"/>
</dbReference>
<feature type="region of interest" description="Disordered" evidence="1">
    <location>
        <begin position="356"/>
        <end position="439"/>
    </location>
</feature>
<feature type="compositionally biased region" description="Basic and acidic residues" evidence="1">
    <location>
        <begin position="116"/>
        <end position="130"/>
    </location>
</feature>
<evidence type="ECO:0000313" key="3">
    <source>
        <dbReference type="EMBL" id="OTP75396.1"/>
    </source>
</evidence>
<organism evidence="3 4">
    <name type="scientific">Caballeronia sordidicola</name>
    <name type="common">Burkholderia sordidicola</name>
    <dbReference type="NCBI Taxonomy" id="196367"/>
    <lineage>
        <taxon>Bacteria</taxon>
        <taxon>Pseudomonadati</taxon>
        <taxon>Pseudomonadota</taxon>
        <taxon>Betaproteobacteria</taxon>
        <taxon>Burkholderiales</taxon>
        <taxon>Burkholderiaceae</taxon>
        <taxon>Caballeronia</taxon>
    </lineage>
</organism>
<feature type="compositionally biased region" description="Low complexity" evidence="1">
    <location>
        <begin position="408"/>
        <end position="428"/>
    </location>
</feature>
<feature type="compositionally biased region" description="Basic and acidic residues" evidence="1">
    <location>
        <begin position="82"/>
        <end position="92"/>
    </location>
</feature>
<evidence type="ECO:0000259" key="2">
    <source>
        <dbReference type="Pfam" id="PF18821"/>
    </source>
</evidence>
<accession>A0A242MWY5</accession>
<comment type="caution">
    <text evidence="3">The sequence shown here is derived from an EMBL/GenBank/DDBJ whole genome shotgun (WGS) entry which is preliminary data.</text>
</comment>
<sequence length="645" mass="70278">MADPQNKSIGNVADPAFTQNGAFNINEQWATGVRYEVKLDQGSLTGGNIKFLNGRKQVASIQLSSREEAVEILGERNVENIEAAKGKDKDAAEPGTAKGKLQSEDLAFHTSYTPDQKPENTIEQRPERDMSLDAQALAFAAKRRDELGRTRQRRQDEEIVAAEKAAFAELGQEVLHTQKAPDLSDNQKAEVARVQEEATELINDPTLGTEVQRLKLANDKLRSVLDDARGESNDEVRRKNPRDTDAAKRPDVADNSKAVPAAIAQRFVQVNDKYYFQDKTHAFDDRGSKLATKHENQEVVRSLVAIAHARGWERINVKGTEEFRRSAWLEASLTGIEVSGYKPTKVERAHLENLLSRSGRENTLENASDRSQSQTAGKPGSVARDASQAVVASSNSARRTLTPDKEQAAAVADAGSSGSSSPEQSVPAAGSPALRPGVVTGKLLDHGEAHYQNDKKKELSYFVKVETPTGERTVWGVDLKRAMAEAGVQKGAKVALEKIDREPVIAKEKVFDKQGNQVGNREVDAIKNRWSVGSLDKAEAFVSGERTEVVKKHPDLAPAYGTVAAARKFAEKNFANKEDQERFVAVAQQVVSEKIAHGEAVPAPKIREARVAKKEQQAEQGQPRGVAVAPTAAVGASGNDRSLTR</sequence>
<feature type="compositionally biased region" description="Low complexity" evidence="1">
    <location>
        <begin position="625"/>
        <end position="638"/>
    </location>
</feature>
<dbReference type="Proteomes" id="UP000195221">
    <property type="component" value="Unassembled WGS sequence"/>
</dbReference>
<feature type="region of interest" description="Disordered" evidence="1">
    <location>
        <begin position="610"/>
        <end position="645"/>
    </location>
</feature>
<dbReference type="InterPro" id="IPR040677">
    <property type="entry name" value="LPD7"/>
</dbReference>
<dbReference type="AlphaFoldDB" id="A0A242MWY5"/>
<evidence type="ECO:0000256" key="1">
    <source>
        <dbReference type="SAM" id="MobiDB-lite"/>
    </source>
</evidence>
<dbReference type="RefSeq" id="WP_075357345.1">
    <property type="nucleotide sequence ID" value="NZ_NBTZ01000050.1"/>
</dbReference>
<proteinExistence type="predicted"/>